<sequence>MDSSKSYALLDIDPPAIMTRRKALLISVASCDHAQLERRYEVGSGRDSQHTWIPSFKKSHFGDANKPQEPNPTPFHEALQPLVDIATEAYPIIQRDSYREAEIELFLILAGTCAAPTSDYQCSESSSCASSIMSSRPPSLMDSLKSWWRFT</sequence>
<proteinExistence type="predicted"/>
<feature type="region of interest" description="Disordered" evidence="1">
    <location>
        <begin position="56"/>
        <end position="76"/>
    </location>
</feature>
<gene>
    <name evidence="2" type="ORF">PSTG_04318</name>
</gene>
<comment type="caution">
    <text evidence="2">The sequence shown here is derived from an EMBL/GenBank/DDBJ whole genome shotgun (WGS) entry which is preliminary data.</text>
</comment>
<dbReference type="AlphaFoldDB" id="A0A0L0VT19"/>
<dbReference type="EMBL" id="AJIL01000023">
    <property type="protein sequence ID" value="KNF02411.1"/>
    <property type="molecule type" value="Genomic_DNA"/>
</dbReference>
<organism evidence="2 3">
    <name type="scientific">Puccinia striiformis f. sp. tritici PST-78</name>
    <dbReference type="NCBI Taxonomy" id="1165861"/>
    <lineage>
        <taxon>Eukaryota</taxon>
        <taxon>Fungi</taxon>
        <taxon>Dikarya</taxon>
        <taxon>Basidiomycota</taxon>
        <taxon>Pucciniomycotina</taxon>
        <taxon>Pucciniomycetes</taxon>
        <taxon>Pucciniales</taxon>
        <taxon>Pucciniaceae</taxon>
        <taxon>Puccinia</taxon>
    </lineage>
</organism>
<dbReference type="Proteomes" id="UP000054564">
    <property type="component" value="Unassembled WGS sequence"/>
</dbReference>
<evidence type="ECO:0000313" key="2">
    <source>
        <dbReference type="EMBL" id="KNF02411.1"/>
    </source>
</evidence>
<evidence type="ECO:0000256" key="1">
    <source>
        <dbReference type="SAM" id="MobiDB-lite"/>
    </source>
</evidence>
<protein>
    <submittedName>
        <fullName evidence="2">Uncharacterized protein</fullName>
    </submittedName>
</protein>
<evidence type="ECO:0000313" key="3">
    <source>
        <dbReference type="Proteomes" id="UP000054564"/>
    </source>
</evidence>
<accession>A0A0L0VT19</accession>
<name>A0A0L0VT19_9BASI</name>
<keyword evidence="3" id="KW-1185">Reference proteome</keyword>
<reference evidence="3" key="1">
    <citation type="submission" date="2014-03" db="EMBL/GenBank/DDBJ databases">
        <title>The Genome Sequence of Puccinia striiformis f. sp. tritici PST-78.</title>
        <authorList>
            <consortium name="The Broad Institute Genome Sequencing Platform"/>
            <person name="Cuomo C."/>
            <person name="Hulbert S."/>
            <person name="Chen X."/>
            <person name="Walker B."/>
            <person name="Young S.K."/>
            <person name="Zeng Q."/>
            <person name="Gargeya S."/>
            <person name="Fitzgerald M."/>
            <person name="Haas B."/>
            <person name="Abouelleil A."/>
            <person name="Alvarado L."/>
            <person name="Arachchi H.M."/>
            <person name="Berlin A.M."/>
            <person name="Chapman S.B."/>
            <person name="Goldberg J."/>
            <person name="Griggs A."/>
            <person name="Gujja S."/>
            <person name="Hansen M."/>
            <person name="Howarth C."/>
            <person name="Imamovic A."/>
            <person name="Larimer J."/>
            <person name="McCowan C."/>
            <person name="Montmayeur A."/>
            <person name="Murphy C."/>
            <person name="Neiman D."/>
            <person name="Pearson M."/>
            <person name="Priest M."/>
            <person name="Roberts A."/>
            <person name="Saif S."/>
            <person name="Shea T."/>
            <person name="Sisk P."/>
            <person name="Sykes S."/>
            <person name="Wortman J."/>
            <person name="Nusbaum C."/>
            <person name="Birren B."/>
        </authorList>
    </citation>
    <scope>NUCLEOTIDE SEQUENCE [LARGE SCALE GENOMIC DNA]</scope>
    <source>
        <strain evidence="3">race PST-78</strain>
    </source>
</reference>